<protein>
    <submittedName>
        <fullName evidence="7">O-linked N-acetylglucosamine transferase, SPINDLY family protein</fullName>
    </submittedName>
</protein>
<dbReference type="Proteomes" id="UP000662185">
    <property type="component" value="Unassembled WGS sequence"/>
</dbReference>
<sequence length="738" mass="86281">MEKLTDWQQKAEQYLLAADYIAAARIYEEAIKQEPESRINYWYLGLMLLLQGQETEAQLTWFSILAEAEEEEYKIYFTELLEILFKESERQFDITEYHISWAIHQHIREIAPENINNLVRLIQLSTLLGKIEELDNYLLEIINLLTKENDDYTPELLLQLVPQLMSYAPEKDLVFNFVNTCLKYFPHTQIILDTVVSECIKISLFAKRPDLAVKFAEPCLQIQPHNKGLLLQISYFYQNSFQYAQGIEIAKRLYELVNSNAEKLAALGLVNRALMSTGSYWEETFENLQKQEQLVYQLISEPPLDIDRISNLTLYNSVYFFPYINDDPVKNHYLQNQVSRLAQANIIHHCQDNLTPDGWWLSVANREKILNKKNLKIGYISHCFKKHSVSWLCRWIFQHHNREKFQIHTYFLSDAEQIEPFTKHHFADQSYKFKQLSLTNPKKIWEEIVSDEIDILVDLDSITLDSSCEVMSIKTAPIQVTWLGWDASGLPSIDYFLADPYVLPESAQDYYQETIWRLPQTYLAVDGFEVNVPTLRREDFGIPSDAIIYLMNQKGYKRHPEHLHLQMRIVKKVPNSYLLIKGEADADLSRQFFETIATEEGVDFSRIRFLPPFPAEATHRANLAIADVVLDTFPYNGATTTMETLWMGIPMVTRVGEQFAARNSYTMMINAGITEGIAWTEEEYVEWGVRLGKDEKLREEISWKLTQGRKTAPLWNAKQFTRDLESAYEQMWQKYVDS</sequence>
<accession>A0A926WJ14</accession>
<keyword evidence="2" id="KW-0328">Glycosyltransferase</keyword>
<dbReference type="Gene3D" id="3.40.50.2000">
    <property type="entry name" value="Glycogen Phosphorylase B"/>
    <property type="match status" value="1"/>
</dbReference>
<evidence type="ECO:0000313" key="8">
    <source>
        <dbReference type="Proteomes" id="UP000662185"/>
    </source>
</evidence>
<dbReference type="InterPro" id="IPR011990">
    <property type="entry name" value="TPR-like_helical_dom_sf"/>
</dbReference>
<name>A0A926WJ14_9NOST</name>
<keyword evidence="5" id="KW-0802">TPR repeat</keyword>
<keyword evidence="4" id="KW-0677">Repeat</keyword>
<feature type="domain" description="O-GlcNAc transferase C-terminal" evidence="6">
    <location>
        <begin position="536"/>
        <end position="724"/>
    </location>
</feature>
<dbReference type="SUPFAM" id="SSF48452">
    <property type="entry name" value="TPR-like"/>
    <property type="match status" value="1"/>
</dbReference>
<gene>
    <name evidence="7" type="ORF">H6G06_18105</name>
</gene>
<dbReference type="EMBL" id="JACJQU010000012">
    <property type="protein sequence ID" value="MBD2295332.1"/>
    <property type="molecule type" value="Genomic_DNA"/>
</dbReference>
<dbReference type="PANTHER" id="PTHR44835">
    <property type="entry name" value="UDP-N-ACETYLGLUCOSAMINE--PEPTIDE N-ACETYLGLUCOSAMINYLTRANSFERASE SPINDLY-RELATED"/>
    <property type="match status" value="1"/>
</dbReference>
<dbReference type="PANTHER" id="PTHR44835:SF1">
    <property type="entry name" value="PROTEIN O-GLCNAC TRANSFERASE"/>
    <property type="match status" value="1"/>
</dbReference>
<dbReference type="Gene3D" id="3.40.50.11380">
    <property type="match status" value="1"/>
</dbReference>
<dbReference type="AlphaFoldDB" id="A0A926WJ14"/>
<dbReference type="InterPro" id="IPR029489">
    <property type="entry name" value="OGT/SEC/SPY_C"/>
</dbReference>
<proteinExistence type="predicted"/>
<dbReference type="InterPro" id="IPR051939">
    <property type="entry name" value="Glycosyltr_41/O-GlcNAc_trsf"/>
</dbReference>
<evidence type="ECO:0000256" key="2">
    <source>
        <dbReference type="ARBA" id="ARBA00022676"/>
    </source>
</evidence>
<evidence type="ECO:0000256" key="4">
    <source>
        <dbReference type="ARBA" id="ARBA00022737"/>
    </source>
</evidence>
<dbReference type="RefSeq" id="WP_190562638.1">
    <property type="nucleotide sequence ID" value="NZ_JACJQU010000012.1"/>
</dbReference>
<evidence type="ECO:0000313" key="7">
    <source>
        <dbReference type="EMBL" id="MBD2295332.1"/>
    </source>
</evidence>
<comment type="caution">
    <text evidence="7">The sequence shown here is derived from an EMBL/GenBank/DDBJ whole genome shotgun (WGS) entry which is preliminary data.</text>
</comment>
<evidence type="ECO:0000256" key="3">
    <source>
        <dbReference type="ARBA" id="ARBA00022679"/>
    </source>
</evidence>
<evidence type="ECO:0000256" key="5">
    <source>
        <dbReference type="ARBA" id="ARBA00022803"/>
    </source>
</evidence>
<keyword evidence="3 7" id="KW-0808">Transferase</keyword>
<organism evidence="7 8">
    <name type="scientific">Anabaena sphaerica FACHB-251</name>
    <dbReference type="NCBI Taxonomy" id="2692883"/>
    <lineage>
        <taxon>Bacteria</taxon>
        <taxon>Bacillati</taxon>
        <taxon>Cyanobacteriota</taxon>
        <taxon>Cyanophyceae</taxon>
        <taxon>Nostocales</taxon>
        <taxon>Nostocaceae</taxon>
        <taxon>Anabaena</taxon>
    </lineage>
</organism>
<keyword evidence="8" id="KW-1185">Reference proteome</keyword>
<dbReference type="GO" id="GO:0016757">
    <property type="term" value="F:glycosyltransferase activity"/>
    <property type="evidence" value="ECO:0007669"/>
    <property type="project" value="UniProtKB-KW"/>
</dbReference>
<evidence type="ECO:0000259" key="6">
    <source>
        <dbReference type="Pfam" id="PF13844"/>
    </source>
</evidence>
<comment type="pathway">
    <text evidence="1">Protein modification; protein glycosylation.</text>
</comment>
<evidence type="ECO:0000256" key="1">
    <source>
        <dbReference type="ARBA" id="ARBA00004922"/>
    </source>
</evidence>
<dbReference type="Pfam" id="PF13844">
    <property type="entry name" value="Glyco_transf_41"/>
    <property type="match status" value="2"/>
</dbReference>
<dbReference type="Gene3D" id="1.25.40.10">
    <property type="entry name" value="Tetratricopeptide repeat domain"/>
    <property type="match status" value="1"/>
</dbReference>
<reference evidence="8" key="1">
    <citation type="journal article" date="2020" name="ISME J.">
        <title>Comparative genomics reveals insights into cyanobacterial evolution and habitat adaptation.</title>
        <authorList>
            <person name="Chen M.Y."/>
            <person name="Teng W.K."/>
            <person name="Zhao L."/>
            <person name="Hu C.X."/>
            <person name="Zhou Y.K."/>
            <person name="Han B.P."/>
            <person name="Song L.R."/>
            <person name="Shu W.S."/>
        </authorList>
    </citation>
    <scope>NUCLEOTIDE SEQUENCE [LARGE SCALE GENOMIC DNA]</scope>
    <source>
        <strain evidence="8">FACHB-251</strain>
    </source>
</reference>
<feature type="domain" description="O-GlcNAc transferase C-terminal" evidence="6">
    <location>
        <begin position="367"/>
        <end position="526"/>
    </location>
</feature>